<feature type="region of interest" description="Disordered" evidence="1">
    <location>
        <begin position="1"/>
        <end position="69"/>
    </location>
</feature>
<organism evidence="2">
    <name type="scientific">Arundo donax</name>
    <name type="common">Giant reed</name>
    <name type="synonym">Donax arundinaceus</name>
    <dbReference type="NCBI Taxonomy" id="35708"/>
    <lineage>
        <taxon>Eukaryota</taxon>
        <taxon>Viridiplantae</taxon>
        <taxon>Streptophyta</taxon>
        <taxon>Embryophyta</taxon>
        <taxon>Tracheophyta</taxon>
        <taxon>Spermatophyta</taxon>
        <taxon>Magnoliopsida</taxon>
        <taxon>Liliopsida</taxon>
        <taxon>Poales</taxon>
        <taxon>Poaceae</taxon>
        <taxon>PACMAD clade</taxon>
        <taxon>Arundinoideae</taxon>
        <taxon>Arundineae</taxon>
        <taxon>Arundo</taxon>
    </lineage>
</organism>
<name>A0A0A9GZ56_ARUDO</name>
<evidence type="ECO:0000313" key="2">
    <source>
        <dbReference type="EMBL" id="JAE28824.1"/>
    </source>
</evidence>
<reference evidence="2" key="1">
    <citation type="submission" date="2014-09" db="EMBL/GenBank/DDBJ databases">
        <authorList>
            <person name="Magalhaes I.L.F."/>
            <person name="Oliveira U."/>
            <person name="Santos F.R."/>
            <person name="Vidigal T.H.D.A."/>
            <person name="Brescovit A.D."/>
            <person name="Santos A.J."/>
        </authorList>
    </citation>
    <scope>NUCLEOTIDE SEQUENCE</scope>
    <source>
        <tissue evidence="2">Shoot tissue taken approximately 20 cm above the soil surface</tissue>
    </source>
</reference>
<accession>A0A0A9GZ56</accession>
<feature type="compositionally biased region" description="Low complexity" evidence="1">
    <location>
        <begin position="1"/>
        <end position="11"/>
    </location>
</feature>
<dbReference type="AlphaFoldDB" id="A0A0A9GZ56"/>
<evidence type="ECO:0000256" key="1">
    <source>
        <dbReference type="SAM" id="MobiDB-lite"/>
    </source>
</evidence>
<protein>
    <submittedName>
        <fullName evidence="2">Uncharacterized protein</fullName>
    </submittedName>
</protein>
<reference evidence="2" key="2">
    <citation type="journal article" date="2015" name="Data Brief">
        <title>Shoot transcriptome of the giant reed, Arundo donax.</title>
        <authorList>
            <person name="Barrero R.A."/>
            <person name="Guerrero F.D."/>
            <person name="Moolhuijzen P."/>
            <person name="Goolsby J.A."/>
            <person name="Tidwell J."/>
            <person name="Bellgard S.E."/>
            <person name="Bellgard M.I."/>
        </authorList>
    </citation>
    <scope>NUCLEOTIDE SEQUENCE</scope>
    <source>
        <tissue evidence="2">Shoot tissue taken approximately 20 cm above the soil surface</tissue>
    </source>
</reference>
<proteinExistence type="predicted"/>
<dbReference type="EMBL" id="GBRH01169072">
    <property type="protein sequence ID" value="JAE28824.1"/>
    <property type="molecule type" value="Transcribed_RNA"/>
</dbReference>
<sequence>MSSAAPANSASTNLTPGETAAGEESMTTSPEEGRNASLPARGRKTGRVAAREDCRVLTIDGNGGRSTLS</sequence>